<organism evidence="1">
    <name type="scientific">Rhizophora mucronata</name>
    <name type="common">Asiatic mangrove</name>
    <dbReference type="NCBI Taxonomy" id="61149"/>
    <lineage>
        <taxon>Eukaryota</taxon>
        <taxon>Viridiplantae</taxon>
        <taxon>Streptophyta</taxon>
        <taxon>Embryophyta</taxon>
        <taxon>Tracheophyta</taxon>
        <taxon>Spermatophyta</taxon>
        <taxon>Magnoliopsida</taxon>
        <taxon>eudicotyledons</taxon>
        <taxon>Gunneridae</taxon>
        <taxon>Pentapetalae</taxon>
        <taxon>rosids</taxon>
        <taxon>fabids</taxon>
        <taxon>Malpighiales</taxon>
        <taxon>Rhizophoraceae</taxon>
        <taxon>Rhizophora</taxon>
    </lineage>
</organism>
<dbReference type="AlphaFoldDB" id="A0A2P2NZS1"/>
<evidence type="ECO:0000313" key="1">
    <source>
        <dbReference type="EMBL" id="MBX47997.1"/>
    </source>
</evidence>
<dbReference type="EMBL" id="GGEC01067513">
    <property type="protein sequence ID" value="MBX47997.1"/>
    <property type="molecule type" value="Transcribed_RNA"/>
</dbReference>
<protein>
    <submittedName>
        <fullName evidence="1">Uncharacterized protein</fullName>
    </submittedName>
</protein>
<name>A0A2P2NZS1_RHIMU</name>
<proteinExistence type="predicted"/>
<reference evidence="1" key="1">
    <citation type="submission" date="2018-02" db="EMBL/GenBank/DDBJ databases">
        <title>Rhizophora mucronata_Transcriptome.</title>
        <authorList>
            <person name="Meera S.P."/>
            <person name="Sreeshan A."/>
            <person name="Augustine A."/>
        </authorList>
    </citation>
    <scope>NUCLEOTIDE SEQUENCE</scope>
    <source>
        <tissue evidence="1">Leaf</tissue>
    </source>
</reference>
<accession>A0A2P2NZS1</accession>
<sequence length="83" mass="9518">MYIRQWSKSEYAVNTCFSFAMIKPNKEQASATPCVVNFPFNPHNMSIILIGSIYLLMQANDEVKSQQQTISRKQHTRCTTLTS</sequence>